<keyword evidence="2" id="KW-1185">Reference proteome</keyword>
<sequence length="42" mass="4392">TKLPESTTPCSSLSNPLYTIFMANNDMSTGTVREASLGTAIA</sequence>
<comment type="caution">
    <text evidence="1">The sequence shown here is derived from an EMBL/GenBank/DDBJ whole genome shotgun (WGS) entry which is preliminary data.</text>
</comment>
<proteinExistence type="predicted"/>
<protein>
    <submittedName>
        <fullName evidence="1">19451_t:CDS:1</fullName>
    </submittedName>
</protein>
<feature type="non-terminal residue" evidence="1">
    <location>
        <position position="42"/>
    </location>
</feature>
<evidence type="ECO:0000313" key="1">
    <source>
        <dbReference type="EMBL" id="CAG8855493.1"/>
    </source>
</evidence>
<evidence type="ECO:0000313" key="2">
    <source>
        <dbReference type="Proteomes" id="UP000789901"/>
    </source>
</evidence>
<feature type="non-terminal residue" evidence="1">
    <location>
        <position position="1"/>
    </location>
</feature>
<organism evidence="1 2">
    <name type="scientific">Gigaspora margarita</name>
    <dbReference type="NCBI Taxonomy" id="4874"/>
    <lineage>
        <taxon>Eukaryota</taxon>
        <taxon>Fungi</taxon>
        <taxon>Fungi incertae sedis</taxon>
        <taxon>Mucoromycota</taxon>
        <taxon>Glomeromycotina</taxon>
        <taxon>Glomeromycetes</taxon>
        <taxon>Diversisporales</taxon>
        <taxon>Gigasporaceae</taxon>
        <taxon>Gigaspora</taxon>
    </lineage>
</organism>
<gene>
    <name evidence="1" type="ORF">GMARGA_LOCUS44314</name>
</gene>
<reference evidence="1 2" key="1">
    <citation type="submission" date="2021-06" db="EMBL/GenBank/DDBJ databases">
        <authorList>
            <person name="Kallberg Y."/>
            <person name="Tangrot J."/>
            <person name="Rosling A."/>
        </authorList>
    </citation>
    <scope>NUCLEOTIDE SEQUENCE [LARGE SCALE GENOMIC DNA]</scope>
    <source>
        <strain evidence="1 2">120-4 pot B 10/14</strain>
    </source>
</reference>
<dbReference type="EMBL" id="CAJVQB010149951">
    <property type="protein sequence ID" value="CAG8855493.1"/>
    <property type="molecule type" value="Genomic_DNA"/>
</dbReference>
<dbReference type="Proteomes" id="UP000789901">
    <property type="component" value="Unassembled WGS sequence"/>
</dbReference>
<name>A0ABN7XMA0_GIGMA</name>
<accession>A0ABN7XMA0</accession>